<accession>A0ABD7MQ01</accession>
<evidence type="ECO:0000313" key="1">
    <source>
        <dbReference type="EMBL" id="SQG49860.1"/>
    </source>
</evidence>
<dbReference type="RefSeq" id="WP_231910460.1">
    <property type="nucleotide sequence ID" value="NZ_LT906443.1"/>
</dbReference>
<dbReference type="AlphaFoldDB" id="A0ABD7MQ01"/>
<organism evidence="1 2">
    <name type="scientific">Corynebacterium ulcerans</name>
    <dbReference type="NCBI Taxonomy" id="65058"/>
    <lineage>
        <taxon>Bacteria</taxon>
        <taxon>Bacillati</taxon>
        <taxon>Actinomycetota</taxon>
        <taxon>Actinomycetes</taxon>
        <taxon>Mycobacteriales</taxon>
        <taxon>Corynebacteriaceae</taxon>
        <taxon>Corynebacterium</taxon>
    </lineage>
</organism>
<sequence>MIDALIDAAEARGYRIRWHRGGPKAAWLPHTHTISVRVGMDDVQTLCSRARTRTPQ</sequence>
<dbReference type="EMBL" id="LS483400">
    <property type="protein sequence ID" value="SQG49860.1"/>
    <property type="molecule type" value="Genomic_DNA"/>
</dbReference>
<name>A0ABD7MQ01_CORUL</name>
<proteinExistence type="predicted"/>
<evidence type="ECO:0008006" key="3">
    <source>
        <dbReference type="Google" id="ProtNLM"/>
    </source>
</evidence>
<dbReference type="Proteomes" id="UP000248741">
    <property type="component" value="Chromosome 1"/>
</dbReference>
<protein>
    <recommendedName>
        <fullName evidence="3">Type II toxin-antitoxin system HicA family toxin</fullName>
    </recommendedName>
</protein>
<evidence type="ECO:0000313" key="2">
    <source>
        <dbReference type="Proteomes" id="UP000248741"/>
    </source>
</evidence>
<gene>
    <name evidence="1" type="ORF">NCTC7908_00084</name>
</gene>
<reference evidence="1 2" key="1">
    <citation type="submission" date="2018-06" db="EMBL/GenBank/DDBJ databases">
        <authorList>
            <consortium name="Pathogen Informatics"/>
            <person name="Doyle S."/>
        </authorList>
    </citation>
    <scope>NUCLEOTIDE SEQUENCE [LARGE SCALE GENOMIC DNA]</scope>
    <source>
        <strain evidence="1 2">NCTC7908</strain>
    </source>
</reference>